<dbReference type="GeneID" id="8998429"/>
<dbReference type="Proteomes" id="UP000000599">
    <property type="component" value="Chromosome D"/>
</dbReference>
<dbReference type="RefSeq" id="XP_002770243.1">
    <property type="nucleotide sequence ID" value="XM_002770197.1"/>
</dbReference>
<dbReference type="AlphaFoldDB" id="B5RTP9"/>
<evidence type="ECO:0000313" key="1">
    <source>
        <dbReference type="EMBL" id="CAR65605.1"/>
    </source>
</evidence>
<keyword evidence="2" id="KW-1185">Reference proteome</keyword>
<dbReference type="OrthoDB" id="4022214at2759"/>
<sequence>MWFGSAESVASPFTITSVTDWQNDRLIYFKQAGGVASVVALAQVVGSGGLLSLEIMVKFAWKECHIFKLLQLMDSVVSM</sequence>
<dbReference type="HOGENOM" id="CLU_2605979_0_0_1"/>
<protein>
    <submittedName>
        <fullName evidence="1">DEHA2D00506p</fullName>
    </submittedName>
</protein>
<organism evidence="1 2">
    <name type="scientific">Debaryomyces hansenii (strain ATCC 36239 / CBS 767 / BCRC 21394 / JCM 1990 / NBRC 0083 / IGC 2968)</name>
    <name type="common">Yeast</name>
    <name type="synonym">Torulaspora hansenii</name>
    <dbReference type="NCBI Taxonomy" id="284592"/>
    <lineage>
        <taxon>Eukaryota</taxon>
        <taxon>Fungi</taxon>
        <taxon>Dikarya</taxon>
        <taxon>Ascomycota</taxon>
        <taxon>Saccharomycotina</taxon>
        <taxon>Pichiomycetes</taxon>
        <taxon>Debaryomycetaceae</taxon>
        <taxon>Debaryomyces</taxon>
    </lineage>
</organism>
<proteinExistence type="predicted"/>
<gene>
    <name evidence="1" type="ordered locus">DEHA2D00506g</name>
</gene>
<dbReference type="EMBL" id="CR382136">
    <property type="protein sequence ID" value="CAR65605.1"/>
    <property type="molecule type" value="Genomic_DNA"/>
</dbReference>
<dbReference type="VEuPathDB" id="FungiDB:DEHA2D00506g"/>
<reference evidence="1 2" key="1">
    <citation type="journal article" date="2004" name="Nature">
        <title>Genome evolution in yeasts.</title>
        <authorList>
            <consortium name="Genolevures"/>
            <person name="Dujon B."/>
            <person name="Sherman D."/>
            <person name="Fischer G."/>
            <person name="Durrens P."/>
            <person name="Casaregola S."/>
            <person name="Lafontaine I."/>
            <person name="de Montigny J."/>
            <person name="Marck C."/>
            <person name="Neuveglise C."/>
            <person name="Talla E."/>
            <person name="Goffard N."/>
            <person name="Frangeul L."/>
            <person name="Aigle M."/>
            <person name="Anthouard V."/>
            <person name="Babour A."/>
            <person name="Barbe V."/>
            <person name="Barnay S."/>
            <person name="Blanchin S."/>
            <person name="Beckerich J.M."/>
            <person name="Beyne E."/>
            <person name="Bleykasten C."/>
            <person name="Boisrame A."/>
            <person name="Boyer J."/>
            <person name="Cattolico L."/>
            <person name="Confanioleri F."/>
            <person name="de Daruvar A."/>
            <person name="Despons L."/>
            <person name="Fabre E."/>
            <person name="Fairhead C."/>
            <person name="Ferry-Dumazet H."/>
            <person name="Groppi A."/>
            <person name="Hantraye F."/>
            <person name="Hennequin C."/>
            <person name="Jauniaux N."/>
            <person name="Joyet P."/>
            <person name="Kachouri R."/>
            <person name="Kerrest A."/>
            <person name="Koszul R."/>
            <person name="Lemaire M."/>
            <person name="Lesur I."/>
            <person name="Ma L."/>
            <person name="Muller H."/>
            <person name="Nicaud J.M."/>
            <person name="Nikolski M."/>
            <person name="Oztas S."/>
            <person name="Ozier-Kalogeropoulos O."/>
            <person name="Pellenz S."/>
            <person name="Potier S."/>
            <person name="Richard G.F."/>
            <person name="Straub M.L."/>
            <person name="Suleau A."/>
            <person name="Swennene D."/>
            <person name="Tekaia F."/>
            <person name="Wesolowski-Louvel M."/>
            <person name="Westhof E."/>
            <person name="Wirth B."/>
            <person name="Zeniou-Meyer M."/>
            <person name="Zivanovic I."/>
            <person name="Bolotin-Fukuhara M."/>
            <person name="Thierry A."/>
            <person name="Bouchier C."/>
            <person name="Caudron B."/>
            <person name="Scarpelli C."/>
            <person name="Gaillardin C."/>
            <person name="Weissenbach J."/>
            <person name="Wincker P."/>
            <person name="Souciet J.L."/>
        </authorList>
    </citation>
    <scope>NUCLEOTIDE SEQUENCE [LARGE SCALE GENOMIC DNA]</scope>
    <source>
        <strain evidence="2">ATCC 36239 / CBS 767 / BCRC 21394 / JCM 1990 / NBRC 0083 / IGC 2968</strain>
    </source>
</reference>
<name>B5RTP9_DEBHA</name>
<dbReference type="KEGG" id="dha:DEHA2D00506g"/>
<dbReference type="InParanoid" id="B5RTP9"/>
<evidence type="ECO:0000313" key="2">
    <source>
        <dbReference type="Proteomes" id="UP000000599"/>
    </source>
</evidence>
<accession>B5RTP9</accession>